<evidence type="ECO:0000313" key="2">
    <source>
        <dbReference type="EMBL" id="AJR04692.1"/>
    </source>
</evidence>
<organism evidence="2 3">
    <name type="scientific">Siansivirga zeaxanthinifaciens CC-SAMT-1</name>
    <dbReference type="NCBI Taxonomy" id="1454006"/>
    <lineage>
        <taxon>Bacteria</taxon>
        <taxon>Pseudomonadati</taxon>
        <taxon>Bacteroidota</taxon>
        <taxon>Flavobacteriia</taxon>
        <taxon>Flavobacteriales</taxon>
        <taxon>Flavobacteriaceae</taxon>
        <taxon>Siansivirga</taxon>
    </lineage>
</organism>
<accession>A0A0C5WEQ1</accession>
<dbReference type="HOGENOM" id="CLU_921006_0_0_10"/>
<dbReference type="AlphaFoldDB" id="A0A0C5WEQ1"/>
<evidence type="ECO:0000259" key="1">
    <source>
        <dbReference type="Pfam" id="PF25583"/>
    </source>
</evidence>
<dbReference type="InterPro" id="IPR057727">
    <property type="entry name" value="WCX_dom"/>
</dbReference>
<dbReference type="PATRIC" id="fig|1454006.5.peg.11"/>
<protein>
    <recommendedName>
        <fullName evidence="1">WCX domain-containing protein</fullName>
    </recommendedName>
</protein>
<dbReference type="KEGG" id="sze:AW14_00060"/>
<sequence length="302" mass="35838">MKQTERIRHLQVLLSGNKHTYETLLDYFKKKKVAIGLRQLQRDIKDLELFLGKDERLIKSRGMGNVLKLEIKKIKGHNEQFNIEESIFKTPTNIEDIEKLLSFFSRAIAKKSAVRIGKLKNDATSFNADLKDISFTLLPFNIIHHREDYYLGCYIHKTKQYSIFEIKQLAEYKMSRKLKQYDYDELVLGYRNFAKGIFGVTKNIDDNIYSIKLEFSSVLGAYIENFVWHHSQKIKHKDNTVVMTMKCGINRELVGWIFSWMYNVRIIEPPELKAYYNKTIKEIQQINKKDMLLYRNIFVEKQ</sequence>
<gene>
    <name evidence="2" type="ORF">AW14_00060</name>
</gene>
<feature type="domain" description="WCX" evidence="1">
    <location>
        <begin position="209"/>
        <end position="283"/>
    </location>
</feature>
<dbReference type="Proteomes" id="UP000032229">
    <property type="component" value="Chromosome"/>
</dbReference>
<evidence type="ECO:0000313" key="3">
    <source>
        <dbReference type="Proteomes" id="UP000032229"/>
    </source>
</evidence>
<dbReference type="EMBL" id="CP007202">
    <property type="protein sequence ID" value="AJR04692.1"/>
    <property type="molecule type" value="Genomic_DNA"/>
</dbReference>
<name>A0A0C5WEQ1_9FLAO</name>
<dbReference type="OrthoDB" id="1245387at2"/>
<keyword evidence="3" id="KW-1185">Reference proteome</keyword>
<reference evidence="2 3" key="1">
    <citation type="submission" date="2014-02" db="EMBL/GenBank/DDBJ databases">
        <authorList>
            <person name="Young C.-C."/>
            <person name="Hameed A."/>
            <person name="Huang H.-C."/>
            <person name="Shahina M."/>
        </authorList>
    </citation>
    <scope>NUCLEOTIDE SEQUENCE [LARGE SCALE GENOMIC DNA]</scope>
    <source>
        <strain evidence="2 3">CC-SAMT-1</strain>
    </source>
</reference>
<dbReference type="Pfam" id="PF25583">
    <property type="entry name" value="WCX"/>
    <property type="match status" value="1"/>
</dbReference>
<proteinExistence type="predicted"/>
<dbReference type="RefSeq" id="WP_044636952.1">
    <property type="nucleotide sequence ID" value="NZ_CP007202.1"/>
</dbReference>